<keyword evidence="3" id="KW-1185">Reference proteome</keyword>
<accession>A0A164T9W1</accession>
<dbReference type="EMBL" id="CP093349">
    <property type="protein sequence ID" value="WOH08782.1"/>
    <property type="molecule type" value="Genomic_DNA"/>
</dbReference>
<organism evidence="1">
    <name type="scientific">Daucus carota subsp. sativus</name>
    <name type="common">Carrot</name>
    <dbReference type="NCBI Taxonomy" id="79200"/>
    <lineage>
        <taxon>Eukaryota</taxon>
        <taxon>Viridiplantae</taxon>
        <taxon>Streptophyta</taxon>
        <taxon>Embryophyta</taxon>
        <taxon>Tracheophyta</taxon>
        <taxon>Spermatophyta</taxon>
        <taxon>Magnoliopsida</taxon>
        <taxon>eudicotyledons</taxon>
        <taxon>Gunneridae</taxon>
        <taxon>Pentapetalae</taxon>
        <taxon>asterids</taxon>
        <taxon>campanulids</taxon>
        <taxon>Apiales</taxon>
        <taxon>Apiaceae</taxon>
        <taxon>Apioideae</taxon>
        <taxon>Scandiceae</taxon>
        <taxon>Daucinae</taxon>
        <taxon>Daucus</taxon>
        <taxon>Daucus sect. Daucus</taxon>
    </lineage>
</organism>
<reference evidence="1" key="1">
    <citation type="journal article" date="2016" name="Nat. Genet.">
        <title>A high-quality carrot genome assembly provides new insights into carotenoid accumulation and asterid genome evolution.</title>
        <authorList>
            <person name="Iorizzo M."/>
            <person name="Ellison S."/>
            <person name="Senalik D."/>
            <person name="Zeng P."/>
            <person name="Satapoomin P."/>
            <person name="Huang J."/>
            <person name="Bowman M."/>
            <person name="Iovene M."/>
            <person name="Sanseverino W."/>
            <person name="Cavagnaro P."/>
            <person name="Yildiz M."/>
            <person name="Macko-Podgorni A."/>
            <person name="Moranska E."/>
            <person name="Grzebelus E."/>
            <person name="Grzebelus D."/>
            <person name="Ashrafi H."/>
            <person name="Zheng Z."/>
            <person name="Cheng S."/>
            <person name="Spooner D."/>
            <person name="Van Deynze A."/>
            <person name="Simon P."/>
        </authorList>
    </citation>
    <scope>NUCLEOTIDE SEQUENCE [LARGE SCALE GENOMIC DNA]</scope>
    <source>
        <tissue evidence="1">Leaf</tissue>
    </source>
</reference>
<dbReference type="Proteomes" id="UP000077755">
    <property type="component" value="Chromosome 7"/>
</dbReference>
<dbReference type="AlphaFoldDB" id="A0A164T9W1"/>
<gene>
    <name evidence="1" type="ORF">DCAR_024388</name>
    <name evidence="2" type="ORF">DCAR_0728230</name>
</gene>
<name>A0A164T9W1_DAUCS</name>
<proteinExistence type="predicted"/>
<reference evidence="2" key="2">
    <citation type="submission" date="2022-03" db="EMBL/GenBank/DDBJ databases">
        <title>Draft title - Genomic analysis of global carrot germplasm unveils the trajectory of domestication and the origin of high carotenoid orange carrot.</title>
        <authorList>
            <person name="Iorizzo M."/>
            <person name="Ellison S."/>
            <person name="Senalik D."/>
            <person name="Macko-Podgorni A."/>
            <person name="Grzebelus D."/>
            <person name="Bostan H."/>
            <person name="Rolling W."/>
            <person name="Curaba J."/>
            <person name="Simon P."/>
        </authorList>
    </citation>
    <scope>NUCLEOTIDE SEQUENCE</scope>
    <source>
        <tissue evidence="2">Leaf</tissue>
    </source>
</reference>
<evidence type="ECO:0000313" key="1">
    <source>
        <dbReference type="EMBL" id="KZM87254.1"/>
    </source>
</evidence>
<evidence type="ECO:0000313" key="2">
    <source>
        <dbReference type="EMBL" id="WOH08782.1"/>
    </source>
</evidence>
<dbReference type="Gramene" id="KZM87254">
    <property type="protein sequence ID" value="KZM87254"/>
    <property type="gene ID" value="DCAR_024388"/>
</dbReference>
<evidence type="ECO:0000313" key="3">
    <source>
        <dbReference type="Proteomes" id="UP000077755"/>
    </source>
</evidence>
<sequence>MRKLMHAYKFNQSLVSVGSNITLGVDNFTKWFTKFNQFLLSALSWQIPQMQDLGRRLCVAEL</sequence>
<dbReference type="EMBL" id="LNRQ01000007">
    <property type="protein sequence ID" value="KZM87254.1"/>
    <property type="molecule type" value="Genomic_DNA"/>
</dbReference>
<protein>
    <submittedName>
        <fullName evidence="1">Uncharacterized protein</fullName>
    </submittedName>
</protein>